<evidence type="ECO:0008006" key="3">
    <source>
        <dbReference type="Google" id="ProtNLM"/>
    </source>
</evidence>
<evidence type="ECO:0000313" key="1">
    <source>
        <dbReference type="EMBL" id="MDB0573998.1"/>
    </source>
</evidence>
<gene>
    <name evidence="1" type="ORF">LBW59_25025</name>
</gene>
<name>A0AAW5ZWN6_RALSL</name>
<accession>A0AAW5ZWN6</accession>
<evidence type="ECO:0000313" key="2">
    <source>
        <dbReference type="Proteomes" id="UP001144050"/>
    </source>
</evidence>
<dbReference type="AlphaFoldDB" id="A0AAW5ZWN6"/>
<dbReference type="RefSeq" id="WP_271657447.1">
    <property type="nucleotide sequence ID" value="NZ_JAIVFG010000093.1"/>
</dbReference>
<proteinExistence type="predicted"/>
<comment type="caution">
    <text evidence="1">The sequence shown here is derived from an EMBL/GenBank/DDBJ whole genome shotgun (WGS) entry which is preliminary data.</text>
</comment>
<dbReference type="EMBL" id="JAIVFG010000093">
    <property type="protein sequence ID" value="MDB0573998.1"/>
    <property type="molecule type" value="Genomic_DNA"/>
</dbReference>
<reference evidence="1" key="1">
    <citation type="submission" date="2021-09" db="EMBL/GenBank/DDBJ databases">
        <title>Genomic analysis of Ralstonia spp.</title>
        <authorList>
            <person name="Aburjaile F."/>
            <person name="Ariute J.C."/>
            <person name="Pais A.K.L."/>
            <person name="Albuquerque G.M.R."/>
            <person name="Silva A.M.F."/>
            <person name="Brenig B."/>
            <person name="Azevedo V."/>
            <person name="Matiuzzi M."/>
            <person name="Ramos R."/>
            <person name="Goes-Neto A."/>
            <person name="Soares S."/>
            <person name="Iseppon A.M.B."/>
            <person name="Souza E."/>
            <person name="Gama M."/>
        </authorList>
    </citation>
    <scope>NUCLEOTIDE SEQUENCE</scope>
    <source>
        <strain evidence="1">CCRMRs91</strain>
    </source>
</reference>
<sequence>MGVDTDCAEVGKNTLGDLLQRHWAKLPCQKKGRDSERYQAACFFGS</sequence>
<dbReference type="Proteomes" id="UP001144050">
    <property type="component" value="Unassembled WGS sequence"/>
</dbReference>
<organism evidence="1 2">
    <name type="scientific">Ralstonia solanacearum</name>
    <name type="common">Pseudomonas solanacearum</name>
    <dbReference type="NCBI Taxonomy" id="305"/>
    <lineage>
        <taxon>Bacteria</taxon>
        <taxon>Pseudomonadati</taxon>
        <taxon>Pseudomonadota</taxon>
        <taxon>Betaproteobacteria</taxon>
        <taxon>Burkholderiales</taxon>
        <taxon>Burkholderiaceae</taxon>
        <taxon>Ralstonia</taxon>
        <taxon>Ralstonia solanacearum species complex</taxon>
    </lineage>
</organism>
<protein>
    <recommendedName>
        <fullName evidence="3">Transposase</fullName>
    </recommendedName>
</protein>